<accession>A0ABW5E1L2</accession>
<proteinExistence type="predicted"/>
<dbReference type="Proteomes" id="UP001597297">
    <property type="component" value="Unassembled WGS sequence"/>
</dbReference>
<organism evidence="1 2">
    <name type="scientific">Rubritalea spongiae</name>
    <dbReference type="NCBI Taxonomy" id="430797"/>
    <lineage>
        <taxon>Bacteria</taxon>
        <taxon>Pseudomonadati</taxon>
        <taxon>Verrucomicrobiota</taxon>
        <taxon>Verrucomicrobiia</taxon>
        <taxon>Verrucomicrobiales</taxon>
        <taxon>Rubritaleaceae</taxon>
        <taxon>Rubritalea</taxon>
    </lineage>
</organism>
<dbReference type="Gene3D" id="3.20.20.80">
    <property type="entry name" value="Glycosidases"/>
    <property type="match status" value="1"/>
</dbReference>
<evidence type="ECO:0008006" key="3">
    <source>
        <dbReference type="Google" id="ProtNLM"/>
    </source>
</evidence>
<comment type="caution">
    <text evidence="1">The sequence shown here is derived from an EMBL/GenBank/DDBJ whole genome shotgun (WGS) entry which is preliminary data.</text>
</comment>
<gene>
    <name evidence="1" type="ORF">ACFSQZ_07265</name>
</gene>
<dbReference type="InterPro" id="IPR017853">
    <property type="entry name" value="GH"/>
</dbReference>
<sequence length="457" mass="52592">MMNSLRVIGHMRNVVCLLALAIVMPLMAEPSIEIDVHRPQQKITMMGADMERSANALQHAKNKDEIFKWVFLDTEGVNYLRVVYDKHQELEQGTKDFGFYKKQVASMLDIKKLRPDIRFWATLRTDYDGYGTRNNLPDWIYKGGGYDGGKYDPSLLETKLFAGFIVDFLEYMQQQEVPIRILTLAKEWKQVASVAKRKEVIAELKRMCAQRKVQMPYIVGPATWSLKGGINDLRQVQKVGNASDYAGFSTHQYNKGTEKDWETFIGLANAMGKPAYDDESHTGGGGRTYGEEVPVHKLAETYSKKSRAYRAGLEGEVFFENWSRGINSETRSIYFKWGGKAKRMRAYWLFKHFASNTMGAHYIPSRTKLENVETMCFRKDDSVTLWILNPSERAFADVPLEIKGDFTFKQEVQQIRWSDADKELQGTTETLELDQRKNLTVDLKPGAVQFLRFEIER</sequence>
<reference evidence="2" key="1">
    <citation type="journal article" date="2019" name="Int. J. Syst. Evol. Microbiol.">
        <title>The Global Catalogue of Microorganisms (GCM) 10K type strain sequencing project: providing services to taxonomists for standard genome sequencing and annotation.</title>
        <authorList>
            <consortium name="The Broad Institute Genomics Platform"/>
            <consortium name="The Broad Institute Genome Sequencing Center for Infectious Disease"/>
            <person name="Wu L."/>
            <person name="Ma J."/>
        </authorList>
    </citation>
    <scope>NUCLEOTIDE SEQUENCE [LARGE SCALE GENOMIC DNA]</scope>
    <source>
        <strain evidence="2">JCM 16545</strain>
    </source>
</reference>
<evidence type="ECO:0000313" key="2">
    <source>
        <dbReference type="Proteomes" id="UP001597297"/>
    </source>
</evidence>
<dbReference type="EMBL" id="JBHUJC010000020">
    <property type="protein sequence ID" value="MFD2276262.1"/>
    <property type="molecule type" value="Genomic_DNA"/>
</dbReference>
<dbReference type="SUPFAM" id="SSF51445">
    <property type="entry name" value="(Trans)glycosidases"/>
    <property type="match status" value="1"/>
</dbReference>
<name>A0ABW5E1L2_9BACT</name>
<keyword evidence="2" id="KW-1185">Reference proteome</keyword>
<protein>
    <recommendedName>
        <fullName evidence="3">Glycosyl hydrolase family 30 beta sandwich domain-containing protein</fullName>
    </recommendedName>
</protein>
<evidence type="ECO:0000313" key="1">
    <source>
        <dbReference type="EMBL" id="MFD2276262.1"/>
    </source>
</evidence>